<evidence type="ECO:0000313" key="4">
    <source>
        <dbReference type="EMBL" id="CAB4750771.1"/>
    </source>
</evidence>
<dbReference type="InterPro" id="IPR028082">
    <property type="entry name" value="Peripla_BP_I"/>
</dbReference>
<reference evidence="4" key="1">
    <citation type="submission" date="2020-05" db="EMBL/GenBank/DDBJ databases">
        <authorList>
            <person name="Chiriac C."/>
            <person name="Salcher M."/>
            <person name="Ghai R."/>
            <person name="Kavagutti S V."/>
        </authorList>
    </citation>
    <scope>NUCLEOTIDE SEQUENCE</scope>
</reference>
<dbReference type="GO" id="GO:0030288">
    <property type="term" value="C:outer membrane-bounded periplasmic space"/>
    <property type="evidence" value="ECO:0007669"/>
    <property type="project" value="TreeGrafter"/>
</dbReference>
<dbReference type="PANTHER" id="PTHR30036">
    <property type="entry name" value="D-XYLOSE-BINDING PERIPLASMIC PROTEIN"/>
    <property type="match status" value="1"/>
</dbReference>
<dbReference type="InterPro" id="IPR025997">
    <property type="entry name" value="SBP_2_dom"/>
</dbReference>
<dbReference type="AlphaFoldDB" id="A0A6J6TTB0"/>
<name>A0A6J6TTB0_9ZZZZ</name>
<evidence type="ECO:0000313" key="5">
    <source>
        <dbReference type="EMBL" id="CAB4756065.1"/>
    </source>
</evidence>
<sequence>MSKKIYGVVAGLAAAALLVSACGGSSTSTESSAAPAASAAAPAASEAAPAATAKVGVILPDAASSARWETADRKFLGDAFTAAGVEFDIQNANGDKAKFATIADQMLASGVSALLIVNLDSPSAAAVVAKAAAQGVPVIDYDRLTLGGGSNYYVSFDNVAVGTKIGEGLVKCMQDNGNMDGPVALLNGSPTDNNATLFKQGYEKVVTDAGYTIADDQAVPDWDNTKAGTIFEQMYTKANGDFVGVASANDGLGGAAIAVLDRNGQAGKIPVTGQDATDEGLQRVLLGTQCMTVYKAIKAEAEAAAALAIALSNGDTAAADALATGVTADSESGKDVPSVLLVPVGITAETVKDVVADGFTTADKLCTTDELKAACEKYGVK</sequence>
<dbReference type="EMBL" id="CAEZYW010000209">
    <property type="protein sequence ID" value="CAB4750771.1"/>
    <property type="molecule type" value="Genomic_DNA"/>
</dbReference>
<keyword evidence="2" id="KW-0732">Signal</keyword>
<dbReference type="Pfam" id="PF13407">
    <property type="entry name" value="Peripla_BP_4"/>
    <property type="match status" value="1"/>
</dbReference>
<dbReference type="Gene3D" id="3.40.50.2300">
    <property type="match status" value="2"/>
</dbReference>
<organism evidence="4">
    <name type="scientific">freshwater metagenome</name>
    <dbReference type="NCBI Taxonomy" id="449393"/>
    <lineage>
        <taxon>unclassified sequences</taxon>
        <taxon>metagenomes</taxon>
        <taxon>ecological metagenomes</taxon>
    </lineage>
</organism>
<accession>A0A6J6TTB0</accession>
<dbReference type="PROSITE" id="PS51257">
    <property type="entry name" value="PROKAR_LIPOPROTEIN"/>
    <property type="match status" value="1"/>
</dbReference>
<evidence type="ECO:0000256" key="1">
    <source>
        <dbReference type="ARBA" id="ARBA00004196"/>
    </source>
</evidence>
<protein>
    <submittedName>
        <fullName evidence="4">Unannotated protein</fullName>
    </submittedName>
</protein>
<dbReference type="EMBL" id="CAEZYZ010000182">
    <property type="protein sequence ID" value="CAB4756065.1"/>
    <property type="molecule type" value="Genomic_DNA"/>
</dbReference>
<proteinExistence type="predicted"/>
<dbReference type="InterPro" id="IPR050555">
    <property type="entry name" value="Bact_Solute-Bind_Prot2"/>
</dbReference>
<evidence type="ECO:0000256" key="2">
    <source>
        <dbReference type="ARBA" id="ARBA00022729"/>
    </source>
</evidence>
<gene>
    <name evidence="4" type="ORF">UFOPK2786_01278</name>
    <name evidence="5" type="ORF">UFOPK2810_01082</name>
</gene>
<evidence type="ECO:0000259" key="3">
    <source>
        <dbReference type="Pfam" id="PF13407"/>
    </source>
</evidence>
<dbReference type="SUPFAM" id="SSF53822">
    <property type="entry name" value="Periplasmic binding protein-like I"/>
    <property type="match status" value="1"/>
</dbReference>
<dbReference type="PANTHER" id="PTHR30036:SF1">
    <property type="entry name" value="D-XYLOSE-BINDING PERIPLASMIC PROTEIN"/>
    <property type="match status" value="1"/>
</dbReference>
<dbReference type="GO" id="GO:0030246">
    <property type="term" value="F:carbohydrate binding"/>
    <property type="evidence" value="ECO:0007669"/>
    <property type="project" value="TreeGrafter"/>
</dbReference>
<feature type="domain" description="Periplasmic binding protein" evidence="3">
    <location>
        <begin position="58"/>
        <end position="315"/>
    </location>
</feature>
<comment type="subcellular location">
    <subcellularLocation>
        <location evidence="1">Cell envelope</location>
    </subcellularLocation>
</comment>